<evidence type="ECO:0000256" key="4">
    <source>
        <dbReference type="ARBA" id="ARBA00045428"/>
    </source>
</evidence>
<reference evidence="8" key="2">
    <citation type="journal article" date="2021" name="Genome Biol. Evol.">
        <title>Developing a high-quality reference genome for a parasitic bivalve with doubly uniparental inheritance (Bivalvia: Unionida).</title>
        <authorList>
            <person name="Smith C.H."/>
        </authorList>
    </citation>
    <scope>NUCLEOTIDE SEQUENCE</scope>
    <source>
        <strain evidence="8">CHS0354</strain>
        <tissue evidence="8">Mantle</tissue>
    </source>
</reference>
<keyword evidence="6" id="KW-0732">Signal</keyword>
<reference evidence="8" key="3">
    <citation type="submission" date="2023-05" db="EMBL/GenBank/DDBJ databases">
        <authorList>
            <person name="Smith C.H."/>
        </authorList>
    </citation>
    <scope>NUCLEOTIDE SEQUENCE</scope>
    <source>
        <strain evidence="8">CHS0354</strain>
        <tissue evidence="8">Mantle</tissue>
    </source>
</reference>
<evidence type="ECO:0000259" key="7">
    <source>
        <dbReference type="PROSITE" id="PS50076"/>
    </source>
</evidence>
<evidence type="ECO:0000256" key="1">
    <source>
        <dbReference type="ARBA" id="ARBA00023186"/>
    </source>
</evidence>
<comment type="subunit">
    <text evidence="5">Interacts with HSPA5/BiP; interaction is direct. Interacts with ERN1/IRE1 (via the luminal region). Interacts with DERL1.</text>
</comment>
<comment type="caution">
    <text evidence="8">The sequence shown here is derived from an EMBL/GenBank/DDBJ whole genome shotgun (WGS) entry which is preliminary data.</text>
</comment>
<feature type="signal peptide" evidence="6">
    <location>
        <begin position="1"/>
        <end position="23"/>
    </location>
</feature>
<protein>
    <recommendedName>
        <fullName evidence="2">DnaJ homolog subfamily B member 9</fullName>
    </recommendedName>
    <alternativeName>
        <fullName evidence="3">Endoplasmic reticulum DNA J domain-containing protein 4</fullName>
    </alternativeName>
</protein>
<dbReference type="CDD" id="cd06257">
    <property type="entry name" value="DnaJ"/>
    <property type="match status" value="1"/>
</dbReference>
<gene>
    <name evidence="8" type="ORF">CHS0354_029912</name>
</gene>
<dbReference type="Pfam" id="PF00226">
    <property type="entry name" value="DnaJ"/>
    <property type="match status" value="1"/>
</dbReference>
<evidence type="ECO:0000313" key="9">
    <source>
        <dbReference type="Proteomes" id="UP001195483"/>
    </source>
</evidence>
<dbReference type="Gene3D" id="1.10.287.110">
    <property type="entry name" value="DnaJ domain"/>
    <property type="match status" value="1"/>
</dbReference>
<dbReference type="EMBL" id="JAEAOA010001785">
    <property type="protein sequence ID" value="KAK3579054.1"/>
    <property type="molecule type" value="Genomic_DNA"/>
</dbReference>
<dbReference type="InterPro" id="IPR036869">
    <property type="entry name" value="J_dom_sf"/>
</dbReference>
<dbReference type="PROSITE" id="PS00636">
    <property type="entry name" value="DNAJ_1"/>
    <property type="match status" value="1"/>
</dbReference>
<evidence type="ECO:0000256" key="3">
    <source>
        <dbReference type="ARBA" id="ARBA00041533"/>
    </source>
</evidence>
<feature type="domain" description="J" evidence="7">
    <location>
        <begin position="26"/>
        <end position="91"/>
    </location>
</feature>
<dbReference type="InterPro" id="IPR051948">
    <property type="entry name" value="Hsp70_co-chaperone_J-domain"/>
</dbReference>
<keyword evidence="9" id="KW-1185">Reference proteome</keyword>
<dbReference type="FunFam" id="1.10.287.110:FF:000034">
    <property type="entry name" value="Chaperone protein DnaJ"/>
    <property type="match status" value="1"/>
</dbReference>
<dbReference type="PROSITE" id="PS50076">
    <property type="entry name" value="DNAJ_2"/>
    <property type="match status" value="1"/>
</dbReference>
<name>A0AAE0RT22_9BIVA</name>
<feature type="chain" id="PRO_5042164338" description="DnaJ homolog subfamily B member 9" evidence="6">
    <location>
        <begin position="24"/>
        <end position="261"/>
    </location>
</feature>
<dbReference type="Proteomes" id="UP001195483">
    <property type="component" value="Unassembled WGS sequence"/>
</dbReference>
<evidence type="ECO:0000256" key="5">
    <source>
        <dbReference type="ARBA" id="ARBA00046365"/>
    </source>
</evidence>
<organism evidence="8 9">
    <name type="scientific">Potamilus streckersoni</name>
    <dbReference type="NCBI Taxonomy" id="2493646"/>
    <lineage>
        <taxon>Eukaryota</taxon>
        <taxon>Metazoa</taxon>
        <taxon>Spiralia</taxon>
        <taxon>Lophotrochozoa</taxon>
        <taxon>Mollusca</taxon>
        <taxon>Bivalvia</taxon>
        <taxon>Autobranchia</taxon>
        <taxon>Heteroconchia</taxon>
        <taxon>Palaeoheterodonta</taxon>
        <taxon>Unionida</taxon>
        <taxon>Unionoidea</taxon>
        <taxon>Unionidae</taxon>
        <taxon>Ambleminae</taxon>
        <taxon>Lampsilini</taxon>
        <taxon>Potamilus</taxon>
    </lineage>
</organism>
<dbReference type="GO" id="GO:0051087">
    <property type="term" value="F:protein-folding chaperone binding"/>
    <property type="evidence" value="ECO:0007669"/>
    <property type="project" value="TreeGrafter"/>
</dbReference>
<dbReference type="InterPro" id="IPR018253">
    <property type="entry name" value="DnaJ_domain_CS"/>
</dbReference>
<sequence>MRCDKVFLMSAMCSIFALEITVATKDYYEILGVKKGASEKEIKRAFRKLALKYHPDKNKKDPQAEKKFVEIAKAYEVLSDKDKRRHYDQFGEDGSGGGNNGGGGFSGFNFNFDDFFKNFDDAFAHHKNHRSDHLKFHFGGNGNGHKSHFFNFDDFFNDMDEEDDISGGGFGSSHFGFGSEPFGHDFFGGHHNHYDEAHQQHMQDHMRNYHNNHQRHVHNLHNVLDGQQFHTHTSAHSQGGRTCRTVTQRLGNMVSTHTECS</sequence>
<evidence type="ECO:0000256" key="6">
    <source>
        <dbReference type="SAM" id="SignalP"/>
    </source>
</evidence>
<reference evidence="8" key="1">
    <citation type="journal article" date="2021" name="Genome Biol. Evol.">
        <title>A High-Quality Reference Genome for a Parasitic Bivalve with Doubly Uniparental Inheritance (Bivalvia: Unionida).</title>
        <authorList>
            <person name="Smith C.H."/>
        </authorList>
    </citation>
    <scope>NUCLEOTIDE SEQUENCE</scope>
    <source>
        <strain evidence="8">CHS0354</strain>
    </source>
</reference>
<accession>A0AAE0RT22</accession>
<dbReference type="SMART" id="SM00271">
    <property type="entry name" value="DnaJ"/>
    <property type="match status" value="1"/>
</dbReference>
<dbReference type="SUPFAM" id="SSF46565">
    <property type="entry name" value="Chaperone J-domain"/>
    <property type="match status" value="1"/>
</dbReference>
<dbReference type="PANTHER" id="PTHR44360:SF1">
    <property type="entry name" value="DNAJ HOMOLOG SUBFAMILY B MEMBER 9"/>
    <property type="match status" value="1"/>
</dbReference>
<dbReference type="GO" id="GO:0036503">
    <property type="term" value="P:ERAD pathway"/>
    <property type="evidence" value="ECO:0007669"/>
    <property type="project" value="TreeGrafter"/>
</dbReference>
<dbReference type="InterPro" id="IPR001623">
    <property type="entry name" value="DnaJ_domain"/>
</dbReference>
<keyword evidence="1" id="KW-0143">Chaperone</keyword>
<dbReference type="GO" id="GO:0051787">
    <property type="term" value="F:misfolded protein binding"/>
    <property type="evidence" value="ECO:0007669"/>
    <property type="project" value="TreeGrafter"/>
</dbReference>
<evidence type="ECO:0000313" key="8">
    <source>
        <dbReference type="EMBL" id="KAK3579054.1"/>
    </source>
</evidence>
<dbReference type="GO" id="GO:0005783">
    <property type="term" value="C:endoplasmic reticulum"/>
    <property type="evidence" value="ECO:0007669"/>
    <property type="project" value="TreeGrafter"/>
</dbReference>
<dbReference type="AlphaFoldDB" id="A0AAE0RT22"/>
<comment type="function">
    <text evidence="4">Co-chaperone for Hsp70 protein HSPA5/BiP that acts as a key repressor of the ERN1/IRE1-mediated unfolded protein response (UPR). J domain-containing co-chaperones stimulate the ATPase activity of Hsp70 proteins and are required for efficient substrate recognition by Hsp70 proteins. In the unstressed endoplasmic reticulum, interacts with the luminal region of ERN1/IRE1 and selectively recruits HSPA5/BiP: HSPA5/BiP disrupts the dimerization of the active ERN1/IRE1 luminal region, thereby inactivating ERN1/IRE1. Also involved in endoplasmic reticulum-associated degradation (ERAD) of misfolded proteins. Required for survival of B-cell progenitors and normal antibody production.</text>
</comment>
<evidence type="ECO:0000256" key="2">
    <source>
        <dbReference type="ARBA" id="ARBA00040158"/>
    </source>
</evidence>
<dbReference type="PRINTS" id="PR00625">
    <property type="entry name" value="JDOMAIN"/>
</dbReference>
<proteinExistence type="predicted"/>
<dbReference type="PANTHER" id="PTHR44360">
    <property type="entry name" value="DNAJ HOMOLOG SUBFAMILY B MEMBER 9"/>
    <property type="match status" value="1"/>
</dbReference>